<accession>A0ABM8V841</accession>
<name>A0ABM8V841_THEXY</name>
<dbReference type="Proteomes" id="UP000681526">
    <property type="component" value="Unassembled WGS sequence"/>
</dbReference>
<evidence type="ECO:0000313" key="1">
    <source>
        <dbReference type="EMBL" id="CAG5091879.1"/>
    </source>
</evidence>
<sequence>MKNETAPKFSKTQILRSLKIAPVQKDVLRTLLRDDETYTLDQARKLIDKFASRKVK</sequence>
<reference evidence="1 2" key="1">
    <citation type="submission" date="2021-04" db="EMBL/GenBank/DDBJ databases">
        <authorList>
            <person name="Rakotoarivonina H."/>
        </authorList>
    </citation>
    <scope>NUCLEOTIDE SEQUENCE [LARGE SCALE GENOMIC DNA]</scope>
    <source>
        <strain evidence="1 2">XE</strain>
    </source>
</reference>
<evidence type="ECO:0000313" key="2">
    <source>
        <dbReference type="Proteomes" id="UP000681526"/>
    </source>
</evidence>
<dbReference type="EMBL" id="CAJRAY010000085">
    <property type="protein sequence ID" value="CAG5091879.1"/>
    <property type="molecule type" value="Genomic_DNA"/>
</dbReference>
<protein>
    <submittedName>
        <fullName evidence="1">Uncharacterized protein</fullName>
    </submittedName>
</protein>
<gene>
    <name evidence="1" type="primary">txxe 3183</name>
    <name evidence="1" type="ORF">TXXE_16860</name>
</gene>
<dbReference type="RefSeq" id="WP_213486012.1">
    <property type="nucleotide sequence ID" value="NZ_CAJRAY010000085.1"/>
</dbReference>
<keyword evidence="2" id="KW-1185">Reference proteome</keyword>
<comment type="caution">
    <text evidence="1">The sequence shown here is derived from an EMBL/GenBank/DDBJ whole genome shotgun (WGS) entry which is preliminary data.</text>
</comment>
<organism evidence="1 2">
    <name type="scientific">Thermobacillus xylanilyticus</name>
    <dbReference type="NCBI Taxonomy" id="76633"/>
    <lineage>
        <taxon>Bacteria</taxon>
        <taxon>Bacillati</taxon>
        <taxon>Bacillota</taxon>
        <taxon>Bacilli</taxon>
        <taxon>Bacillales</taxon>
        <taxon>Paenibacillaceae</taxon>
        <taxon>Thermobacillus</taxon>
    </lineage>
</organism>
<proteinExistence type="predicted"/>